<dbReference type="PaxDb" id="65489-OBART01G38950.1"/>
<feature type="compositionally biased region" description="Polar residues" evidence="1">
    <location>
        <begin position="68"/>
        <end position="94"/>
    </location>
</feature>
<reference evidence="2" key="1">
    <citation type="journal article" date="2009" name="Rice">
        <title>De Novo Next Generation Sequencing of Plant Genomes.</title>
        <authorList>
            <person name="Rounsley S."/>
            <person name="Marri P.R."/>
            <person name="Yu Y."/>
            <person name="He R."/>
            <person name="Sisneros N."/>
            <person name="Goicoechea J.L."/>
            <person name="Lee S.J."/>
            <person name="Angelova A."/>
            <person name="Kudrna D."/>
            <person name="Luo M."/>
            <person name="Affourtit J."/>
            <person name="Desany B."/>
            <person name="Knight J."/>
            <person name="Niazi F."/>
            <person name="Egholm M."/>
            <person name="Wing R.A."/>
        </authorList>
    </citation>
    <scope>NUCLEOTIDE SEQUENCE [LARGE SCALE GENOMIC DNA]</scope>
    <source>
        <strain evidence="2">cv. IRGC 105608</strain>
    </source>
</reference>
<feature type="region of interest" description="Disordered" evidence="1">
    <location>
        <begin position="66"/>
        <end position="94"/>
    </location>
</feature>
<dbReference type="AlphaFoldDB" id="A0A0D3EWV5"/>
<dbReference type="EnsemblPlants" id="OBART01G38950.1">
    <property type="protein sequence ID" value="OBART01G38950.1"/>
    <property type="gene ID" value="OBART01G38950"/>
</dbReference>
<accession>A0A0D3EWV5</accession>
<sequence>MADLGATMTLHVMEGGRKFRAVESAIRDLQHLHDVGPTQPRQPTYSFGFSPAPAARLVRFSLPLPSIPASNRKSATRETQAAKQANPKLASQSH</sequence>
<evidence type="ECO:0000313" key="2">
    <source>
        <dbReference type="EnsemblPlants" id="OBART01G38950.1"/>
    </source>
</evidence>
<dbReference type="Proteomes" id="UP000026960">
    <property type="component" value="Chromosome 1"/>
</dbReference>
<evidence type="ECO:0000313" key="3">
    <source>
        <dbReference type="Proteomes" id="UP000026960"/>
    </source>
</evidence>
<dbReference type="HOGENOM" id="CLU_2389637_0_0_1"/>
<reference evidence="2" key="2">
    <citation type="submission" date="2015-03" db="UniProtKB">
        <authorList>
            <consortium name="EnsemblPlants"/>
        </authorList>
    </citation>
    <scope>IDENTIFICATION</scope>
</reference>
<name>A0A0D3EWV5_9ORYZ</name>
<proteinExistence type="predicted"/>
<dbReference type="Gramene" id="OBART01G38950.1">
    <property type="protein sequence ID" value="OBART01G38950.1"/>
    <property type="gene ID" value="OBART01G38950"/>
</dbReference>
<organism evidence="2">
    <name type="scientific">Oryza barthii</name>
    <dbReference type="NCBI Taxonomy" id="65489"/>
    <lineage>
        <taxon>Eukaryota</taxon>
        <taxon>Viridiplantae</taxon>
        <taxon>Streptophyta</taxon>
        <taxon>Embryophyta</taxon>
        <taxon>Tracheophyta</taxon>
        <taxon>Spermatophyta</taxon>
        <taxon>Magnoliopsida</taxon>
        <taxon>Liliopsida</taxon>
        <taxon>Poales</taxon>
        <taxon>Poaceae</taxon>
        <taxon>BOP clade</taxon>
        <taxon>Oryzoideae</taxon>
        <taxon>Oryzeae</taxon>
        <taxon>Oryzinae</taxon>
        <taxon>Oryza</taxon>
    </lineage>
</organism>
<keyword evidence="3" id="KW-1185">Reference proteome</keyword>
<protein>
    <submittedName>
        <fullName evidence="2">Uncharacterized protein</fullName>
    </submittedName>
</protein>
<evidence type="ECO:0000256" key="1">
    <source>
        <dbReference type="SAM" id="MobiDB-lite"/>
    </source>
</evidence>